<gene>
    <name evidence="2" type="ORF">G2W53_025943</name>
</gene>
<protein>
    <submittedName>
        <fullName evidence="2">Uncharacterized protein</fullName>
    </submittedName>
</protein>
<evidence type="ECO:0000256" key="1">
    <source>
        <dbReference type="SAM" id="MobiDB-lite"/>
    </source>
</evidence>
<dbReference type="EMBL" id="JAAIUW010000008">
    <property type="protein sequence ID" value="KAF7820488.1"/>
    <property type="molecule type" value="Genomic_DNA"/>
</dbReference>
<evidence type="ECO:0000313" key="2">
    <source>
        <dbReference type="EMBL" id="KAF7820488.1"/>
    </source>
</evidence>
<name>A0A834WGZ9_9FABA</name>
<proteinExistence type="predicted"/>
<dbReference type="AlphaFoldDB" id="A0A834WGZ9"/>
<evidence type="ECO:0000313" key="3">
    <source>
        <dbReference type="Proteomes" id="UP000634136"/>
    </source>
</evidence>
<keyword evidence="3" id="KW-1185">Reference proteome</keyword>
<reference evidence="2" key="1">
    <citation type="submission" date="2020-09" db="EMBL/GenBank/DDBJ databases">
        <title>Genome-Enabled Discovery of Anthraquinone Biosynthesis in Senna tora.</title>
        <authorList>
            <person name="Kang S.-H."/>
            <person name="Pandey R.P."/>
            <person name="Lee C.-M."/>
            <person name="Sim J.-S."/>
            <person name="Jeong J.-T."/>
            <person name="Choi B.-S."/>
            <person name="Jung M."/>
            <person name="Ginzburg D."/>
            <person name="Zhao K."/>
            <person name="Won S.Y."/>
            <person name="Oh T.-J."/>
            <person name="Yu Y."/>
            <person name="Kim N.-H."/>
            <person name="Lee O.R."/>
            <person name="Lee T.-H."/>
            <person name="Bashyal P."/>
            <person name="Kim T.-S."/>
            <person name="Lee W.-H."/>
            <person name="Kawkins C."/>
            <person name="Kim C.-K."/>
            <person name="Kim J.S."/>
            <person name="Ahn B.O."/>
            <person name="Rhee S.Y."/>
            <person name="Sohng J.K."/>
        </authorList>
    </citation>
    <scope>NUCLEOTIDE SEQUENCE</scope>
    <source>
        <tissue evidence="2">Leaf</tissue>
    </source>
</reference>
<sequence length="32" mass="3678">MKIELTDTDTEESATARIQLANRDPISEMRNQ</sequence>
<comment type="caution">
    <text evidence="2">The sequence shown here is derived from an EMBL/GenBank/DDBJ whole genome shotgun (WGS) entry which is preliminary data.</text>
</comment>
<organism evidence="2 3">
    <name type="scientific">Senna tora</name>
    <dbReference type="NCBI Taxonomy" id="362788"/>
    <lineage>
        <taxon>Eukaryota</taxon>
        <taxon>Viridiplantae</taxon>
        <taxon>Streptophyta</taxon>
        <taxon>Embryophyta</taxon>
        <taxon>Tracheophyta</taxon>
        <taxon>Spermatophyta</taxon>
        <taxon>Magnoliopsida</taxon>
        <taxon>eudicotyledons</taxon>
        <taxon>Gunneridae</taxon>
        <taxon>Pentapetalae</taxon>
        <taxon>rosids</taxon>
        <taxon>fabids</taxon>
        <taxon>Fabales</taxon>
        <taxon>Fabaceae</taxon>
        <taxon>Caesalpinioideae</taxon>
        <taxon>Cassia clade</taxon>
        <taxon>Senna</taxon>
    </lineage>
</organism>
<feature type="compositionally biased region" description="Acidic residues" evidence="1">
    <location>
        <begin position="1"/>
        <end position="12"/>
    </location>
</feature>
<feature type="region of interest" description="Disordered" evidence="1">
    <location>
        <begin position="1"/>
        <end position="32"/>
    </location>
</feature>
<accession>A0A834WGZ9</accession>
<dbReference type="Proteomes" id="UP000634136">
    <property type="component" value="Unassembled WGS sequence"/>
</dbReference>